<sequence length="838" mass="96840">MNKFIGYLSENIKRESDAAYIKLAQDLSLTIYHLTKDKSYQFQISIIDVFSGLFNDIAAPNLVTQIRSILLNEVNNHISGKSSTFTDLRKKVHLNIENTKLDLMENTYGSIVDPSNNSEVDNIYKFSFLIKTPEKVILRTSNSENLLGSLNLGCNVYMKAAVDVENIKFPLMFAPNMGSSALQWLKLHYARVLGVSPSNEYIYYYFLIDAFIVCGLNKFTDVAELYLKYVCLVLNDIKFGGDIAVVQDIMSMQDVVPFWVVKNAADYSGVGLLPMTIYYLTFRKFIVDLFVDGASKEGYVDKLRGECEKDVREDLLRHGQDLDKLGWDEANLVLKAAVADSCRIKFVLIDEEEKVIIEAHPFGGKTSKIVCPGRLVTTDILCCEICNRAVTPKRLKSCIENVDLLKNIKPSFYTNSTAHIDLGELDGLNKTPLITPDKFTSDFESFSLSNTMIVDPISAAKMRITNNDEFNKEVWFKYPFLKGINMANVALCGGFVRSILLKQQMKDFDFFFYGIKDDYLPRFKSLLTDLTNALTKHDPQMKFGMFYKPMFNVFELIAFKDPSNHINETFTLDNFDKYPFMSLKRYHTDEKIEPDQYYFEDNDEKGVKMKYRFQFIMCKYNAIQDILNSFDLFPSKVAYDGQRVYFTEKSLIAYRYMINEINLYGGSDLIKHRINKYFKYGFSIVFPKNNRKWATADYDNKYHGDENYRGSNENIGPLKFKVRRCIKNIIYINHGSNYENQLERNETLEKEAMGAAKALYISSLFCSFVSVLRYVKINEIPYEFPQFAPSDLIEADQCLMKNGNVTLNFLDRYETLYKEKDWYKQFYKSVKLINFIGT</sequence>
<accession>A0A3G5ABJ4</accession>
<gene>
    <name evidence="1" type="ORF">Hyperionvirus14_33</name>
</gene>
<dbReference type="EMBL" id="MK072396">
    <property type="protein sequence ID" value="AYV83944.1"/>
    <property type="molecule type" value="Genomic_DNA"/>
</dbReference>
<proteinExistence type="predicted"/>
<organism evidence="1">
    <name type="scientific">Hyperionvirus sp</name>
    <dbReference type="NCBI Taxonomy" id="2487770"/>
    <lineage>
        <taxon>Viruses</taxon>
        <taxon>Varidnaviria</taxon>
        <taxon>Bamfordvirae</taxon>
        <taxon>Nucleocytoviricota</taxon>
        <taxon>Megaviricetes</taxon>
        <taxon>Imitervirales</taxon>
        <taxon>Mimiviridae</taxon>
        <taxon>Klosneuvirinae</taxon>
    </lineage>
</organism>
<reference evidence="1" key="1">
    <citation type="submission" date="2018-10" db="EMBL/GenBank/DDBJ databases">
        <title>Hidden diversity of soil giant viruses.</title>
        <authorList>
            <person name="Schulz F."/>
            <person name="Alteio L."/>
            <person name="Goudeau D."/>
            <person name="Ryan E.M."/>
            <person name="Malmstrom R.R."/>
            <person name="Blanchard J."/>
            <person name="Woyke T."/>
        </authorList>
    </citation>
    <scope>NUCLEOTIDE SEQUENCE</scope>
    <source>
        <strain evidence="1">HYV1</strain>
    </source>
</reference>
<protein>
    <submittedName>
        <fullName evidence="1">Uncharacterized protein</fullName>
    </submittedName>
</protein>
<name>A0A3G5ABJ4_9VIRU</name>
<evidence type="ECO:0000313" key="1">
    <source>
        <dbReference type="EMBL" id="AYV83944.1"/>
    </source>
</evidence>